<dbReference type="OrthoDB" id="9793058at2"/>
<accession>A0A4S4A3Q9</accession>
<dbReference type="Proteomes" id="UP000307507">
    <property type="component" value="Unassembled WGS sequence"/>
</dbReference>
<comment type="caution">
    <text evidence="1">The sequence shown here is derived from an EMBL/GenBank/DDBJ whole genome shotgun (WGS) entry which is preliminary data.</text>
</comment>
<evidence type="ECO:0000313" key="1">
    <source>
        <dbReference type="EMBL" id="THF52928.1"/>
    </source>
</evidence>
<name>A0A4S4A3Q9_9FLAO</name>
<dbReference type="PANTHER" id="PTHR43428">
    <property type="entry name" value="ARSENATE REDUCTASE"/>
    <property type="match status" value="1"/>
</dbReference>
<dbReference type="SUPFAM" id="SSF52788">
    <property type="entry name" value="Phosphotyrosine protein phosphatases I"/>
    <property type="match status" value="1"/>
</dbReference>
<keyword evidence="2" id="KW-1185">Reference proteome</keyword>
<dbReference type="Gene3D" id="3.40.50.2300">
    <property type="match status" value="1"/>
</dbReference>
<evidence type="ECO:0000313" key="2">
    <source>
        <dbReference type="Proteomes" id="UP000307507"/>
    </source>
</evidence>
<proteinExistence type="predicted"/>
<dbReference type="RefSeq" id="WP_136401453.1">
    <property type="nucleotide sequence ID" value="NZ_SSNZ01000001.1"/>
</dbReference>
<gene>
    <name evidence="1" type="ORF">E6C50_01600</name>
</gene>
<reference evidence="1 2" key="1">
    <citation type="submission" date="2019-04" db="EMBL/GenBank/DDBJ databases">
        <title>Flavobacterium sp. nov. isolated from construction timber.</title>
        <authorList>
            <person name="Lin S.-Y."/>
            <person name="Chang C.-T."/>
            <person name="Young C.-C."/>
        </authorList>
    </citation>
    <scope>NUCLEOTIDE SEQUENCE [LARGE SCALE GENOMIC DNA]</scope>
    <source>
        <strain evidence="1 2">CC-CTC003</strain>
    </source>
</reference>
<dbReference type="PANTHER" id="PTHR43428:SF1">
    <property type="entry name" value="ARSENATE REDUCTASE"/>
    <property type="match status" value="1"/>
</dbReference>
<dbReference type="AlphaFoldDB" id="A0A4S4A3Q9"/>
<organism evidence="1 2">
    <name type="scientific">Flavobacterium supellecticarium</name>
    <dbReference type="NCBI Taxonomy" id="2565924"/>
    <lineage>
        <taxon>Bacteria</taxon>
        <taxon>Pseudomonadati</taxon>
        <taxon>Bacteroidota</taxon>
        <taxon>Flavobacteriia</taxon>
        <taxon>Flavobacteriales</taxon>
        <taxon>Flavobacteriaceae</taxon>
        <taxon>Flavobacterium</taxon>
    </lineage>
</organism>
<dbReference type="InterPro" id="IPR036196">
    <property type="entry name" value="Ptyr_pPase_sf"/>
</dbReference>
<sequence length="211" mass="23687">MNRYPILSDTIRLLEPEQSISRERKTVLQPLIDYIQQKVTDKQAINLIFICTHNSRRSIFSQVWAQVAAFRYGISDVYCYSGGTEATAVFPKVIETLSEQGLNTIRLSEENNPVYAIQYSDTAFPVIGFSKKYNHLYNPIAGFGAIMTCSEADGGCPFIAGAEKRIAITYEDPKLSDSTPEQSTVYASRSLQIATEMFYVFSMIKKDSDAN</sequence>
<protein>
    <submittedName>
        <fullName evidence="1">Protein-tyrosine-phosphatase</fullName>
    </submittedName>
</protein>
<dbReference type="EMBL" id="SSNZ01000001">
    <property type="protein sequence ID" value="THF52928.1"/>
    <property type="molecule type" value="Genomic_DNA"/>
</dbReference>